<feature type="non-terminal residue" evidence="4">
    <location>
        <position position="522"/>
    </location>
</feature>
<dbReference type="InterPro" id="IPR001357">
    <property type="entry name" value="BRCT_dom"/>
</dbReference>
<evidence type="ECO:0000313" key="4">
    <source>
        <dbReference type="EMBL" id="NXH55648.1"/>
    </source>
</evidence>
<protein>
    <submittedName>
        <fullName evidence="4">MCPH1 protein</fullName>
    </submittedName>
</protein>
<dbReference type="SMART" id="SM00292">
    <property type="entry name" value="BRCT"/>
    <property type="match status" value="3"/>
</dbReference>
<dbReference type="PANTHER" id="PTHR14625">
    <property type="entry name" value="MICROCEPHALIN"/>
    <property type="match status" value="1"/>
</dbReference>
<feature type="domain" description="BRCT" evidence="3">
    <location>
        <begin position="1"/>
        <end position="85"/>
    </location>
</feature>
<dbReference type="AlphaFoldDB" id="A0A7K9KZQ2"/>
<dbReference type="PROSITE" id="PS50172">
    <property type="entry name" value="BRCT"/>
    <property type="match status" value="2"/>
</dbReference>
<reference evidence="4 5" key="1">
    <citation type="submission" date="2019-09" db="EMBL/GenBank/DDBJ databases">
        <title>Bird 10,000 Genomes (B10K) Project - Family phase.</title>
        <authorList>
            <person name="Zhang G."/>
        </authorList>
    </citation>
    <scope>NUCLEOTIDE SEQUENCE [LARGE SCALE GENOMIC DNA]</scope>
    <source>
        <strain evidence="4">B10K-DU-001-29</strain>
        <tissue evidence="4">Muscle</tissue>
    </source>
</reference>
<feature type="region of interest" description="Disordered" evidence="2">
    <location>
        <begin position="259"/>
        <end position="287"/>
    </location>
</feature>
<dbReference type="InterPro" id="IPR036420">
    <property type="entry name" value="BRCT_dom_sf"/>
</dbReference>
<dbReference type="Proteomes" id="UP000583164">
    <property type="component" value="Unassembled WGS sequence"/>
</dbReference>
<dbReference type="CDD" id="cd17716">
    <property type="entry name" value="BRCT_microcephalin_rpt1"/>
    <property type="match status" value="1"/>
</dbReference>
<keyword evidence="5" id="KW-1185">Reference proteome</keyword>
<comment type="caution">
    <text evidence="4">The sequence shown here is derived from an EMBL/GenBank/DDBJ whole genome shotgun (WGS) entry which is preliminary data.</text>
</comment>
<organism evidence="4 5">
    <name type="scientific">Rhabdornis inornatus</name>
    <dbReference type="NCBI Taxonomy" id="237438"/>
    <lineage>
        <taxon>Eukaryota</taxon>
        <taxon>Metazoa</taxon>
        <taxon>Chordata</taxon>
        <taxon>Craniata</taxon>
        <taxon>Vertebrata</taxon>
        <taxon>Euteleostomi</taxon>
        <taxon>Archelosauria</taxon>
        <taxon>Archosauria</taxon>
        <taxon>Dinosauria</taxon>
        <taxon>Saurischia</taxon>
        <taxon>Theropoda</taxon>
        <taxon>Coelurosauria</taxon>
        <taxon>Aves</taxon>
        <taxon>Neognathae</taxon>
        <taxon>Neoaves</taxon>
        <taxon>Telluraves</taxon>
        <taxon>Australaves</taxon>
        <taxon>Passeriformes</taxon>
        <taxon>Rhabdornithidae</taxon>
        <taxon>Rhabdornis</taxon>
    </lineage>
</organism>
<evidence type="ECO:0000256" key="2">
    <source>
        <dbReference type="SAM" id="MobiDB-lite"/>
    </source>
</evidence>
<sequence length="522" mass="59562">ISAFVEVWSSNRTENYSKTFERQLLDMGAKVSKTLNKHVTHVVFKDGRLTTWKKAQKMSVKIVSVLWVEMCRETGVHVDESLFPAVDTNEGFLLPIKKHKCMQPKDYVEKTPENNRKLQRRLNQMAKELALQKTAVTAEADVPVLLFEDNGSLIYSPVNKIKDQCNTMERGIKDMKEKRENLSPTAYNLAFSTNARGIMSSSAALFQESRMGLLEEQMEDCLNSSCDYLRRAAMLMRQRKEVAEHACDTWTDIHVSVSASVNSPSHGNEQKNLTPKRHPRNGENEVSECHVTDGSCKIFNKRKNKPTGGLRKSGRLQKPTRTLVMTSMSSEKENTVIQVINKLGDFLFSNEVCEKTSHVVTGSPYCTLNVILGIARGCWIVSYEWFILEILTFYLPLFLFYILWSLELGHWISEEPYELPCSFPAAAICRLQRHLSTGKYQQNLFSNQPVMFVSPTSQPPCKKLIELIQLAGGKIYKTLHPSKIYIGKEPGKKYQEIISLSEKWVRDSITQYTICPMENCIF</sequence>
<evidence type="ECO:0000256" key="1">
    <source>
        <dbReference type="SAM" id="Coils"/>
    </source>
</evidence>
<dbReference type="EMBL" id="VWZS01003628">
    <property type="protein sequence ID" value="NXH55648.1"/>
    <property type="molecule type" value="Genomic_DNA"/>
</dbReference>
<dbReference type="InterPro" id="IPR022047">
    <property type="entry name" value="Microcephalin-like"/>
</dbReference>
<dbReference type="CDD" id="cd17751">
    <property type="entry name" value="BRCT_microcephalin_rpt3"/>
    <property type="match status" value="1"/>
</dbReference>
<proteinExistence type="predicted"/>
<dbReference type="Pfam" id="PF12738">
    <property type="entry name" value="PTCB-BRCT"/>
    <property type="match status" value="1"/>
</dbReference>
<dbReference type="SUPFAM" id="SSF52113">
    <property type="entry name" value="BRCT domain"/>
    <property type="match status" value="3"/>
</dbReference>
<feature type="non-terminal residue" evidence="4">
    <location>
        <position position="1"/>
    </location>
</feature>
<name>A0A7K9KZQ2_9PASS</name>
<dbReference type="GO" id="GO:0000278">
    <property type="term" value="P:mitotic cell cycle"/>
    <property type="evidence" value="ECO:0007669"/>
    <property type="project" value="TreeGrafter"/>
</dbReference>
<dbReference type="PANTHER" id="PTHR14625:SF3">
    <property type="entry name" value="MICROCEPHALIN"/>
    <property type="match status" value="1"/>
</dbReference>
<dbReference type="Gene3D" id="3.40.50.10190">
    <property type="entry name" value="BRCT domain"/>
    <property type="match status" value="3"/>
</dbReference>
<feature type="compositionally biased region" description="Polar residues" evidence="2">
    <location>
        <begin position="259"/>
        <end position="273"/>
    </location>
</feature>
<feature type="coiled-coil region" evidence="1">
    <location>
        <begin position="115"/>
        <end position="178"/>
    </location>
</feature>
<keyword evidence="1" id="KW-0175">Coiled coil</keyword>
<evidence type="ECO:0000313" key="5">
    <source>
        <dbReference type="Proteomes" id="UP000583164"/>
    </source>
</evidence>
<feature type="domain" description="BRCT" evidence="3">
    <location>
        <begin position="440"/>
        <end position="522"/>
    </location>
</feature>
<gene>
    <name evidence="4" type="primary">Mcph1</name>
    <name evidence="4" type="ORF">RHAINO_R13469</name>
</gene>
<evidence type="ECO:0000259" key="3">
    <source>
        <dbReference type="PROSITE" id="PS50172"/>
    </source>
</evidence>
<accession>A0A7K9KZQ2</accession>
<dbReference type="CDD" id="cd17736">
    <property type="entry name" value="BRCT_microcephalin_rpt2"/>
    <property type="match status" value="1"/>
</dbReference>
<dbReference type="OrthoDB" id="2384350at2759"/>